<dbReference type="InterPro" id="IPR013046">
    <property type="entry name" value="GpV/Gp45"/>
</dbReference>
<name>A0A4U0Z1D4_9RHOB</name>
<accession>A0A4U0Z1D4</accession>
<feature type="region of interest" description="Disordered" evidence="1">
    <location>
        <begin position="1"/>
        <end position="97"/>
    </location>
</feature>
<dbReference type="InterPro" id="IPR044033">
    <property type="entry name" value="GpV-like_apex"/>
</dbReference>
<dbReference type="Proteomes" id="UP000306340">
    <property type="component" value="Unassembled WGS sequence"/>
</dbReference>
<evidence type="ECO:0000256" key="1">
    <source>
        <dbReference type="SAM" id="MobiDB-lite"/>
    </source>
</evidence>
<comment type="caution">
    <text evidence="3">The sequence shown here is derived from an EMBL/GenBank/DDBJ whole genome shotgun (WGS) entry which is preliminary data.</text>
</comment>
<feature type="compositionally biased region" description="Low complexity" evidence="1">
    <location>
        <begin position="69"/>
        <end position="84"/>
    </location>
</feature>
<dbReference type="Pfam" id="PF04717">
    <property type="entry name" value="Phage_base_V"/>
    <property type="match status" value="1"/>
</dbReference>
<evidence type="ECO:0000313" key="4">
    <source>
        <dbReference type="Proteomes" id="UP000306340"/>
    </source>
</evidence>
<evidence type="ECO:0000259" key="2">
    <source>
        <dbReference type="Pfam" id="PF04717"/>
    </source>
</evidence>
<organism evidence="3 4">
    <name type="scientific">Cereibacter changlensis</name>
    <dbReference type="NCBI Taxonomy" id="402884"/>
    <lineage>
        <taxon>Bacteria</taxon>
        <taxon>Pseudomonadati</taxon>
        <taxon>Pseudomonadota</taxon>
        <taxon>Alphaproteobacteria</taxon>
        <taxon>Rhodobacterales</taxon>
        <taxon>Paracoccaceae</taxon>
        <taxon>Cereibacter</taxon>
    </lineage>
</organism>
<sequence length="296" mass="30806">MPRHGRPARRGGAEGEGHRRARRAGDPARLSAGRDLRRPASDLPAAHGRLHPLQGRARPRPRYGRRQYRPSALEAAAGSGLGPARRPDGSRADLGGAAGLGGLRQAGLSAQRRHLGADRGRLALPGRGADHARALRRRRACRGRPMSLAAAEADRRIGAMLNVGTIVSIDNATGRARVRIGDLLTPPLQVMQIRSGAIRLHWMPSPGEQVTVSAPSGDMARAFVMGSLPIDGNLIAPDASSPTMDLGGGTLRLIGNLYVEGDIEVTGDVRASGVSLVTHTHGGVIPGGGDTGGPNG</sequence>
<reference evidence="3 4" key="1">
    <citation type="submission" date="2019-04" db="EMBL/GenBank/DDBJ databases">
        <title>Crypto-aerobic microbial life in anoxic (sulfidic) marine sediments.</title>
        <authorList>
            <person name="Bhattacharya S."/>
            <person name="Roy C."/>
            <person name="Mondal N."/>
            <person name="Sarkar J."/>
            <person name="Mandal S."/>
            <person name="Rameez M.J."/>
            <person name="Ghosh W."/>
        </authorList>
    </citation>
    <scope>NUCLEOTIDE SEQUENCE [LARGE SCALE GENOMIC DNA]</scope>
    <source>
        <strain evidence="3 4">SBBC</strain>
    </source>
</reference>
<dbReference type="InterPro" id="IPR037026">
    <property type="entry name" value="Vgr_OB-fold_dom_sf"/>
</dbReference>
<dbReference type="AlphaFoldDB" id="A0A4U0Z1D4"/>
<evidence type="ECO:0000313" key="3">
    <source>
        <dbReference type="EMBL" id="TKA96906.1"/>
    </source>
</evidence>
<feature type="domain" description="Gp5/Type VI secretion system Vgr protein OB-fold" evidence="2">
    <location>
        <begin position="163"/>
        <end position="228"/>
    </location>
</feature>
<dbReference type="InterPro" id="IPR006531">
    <property type="entry name" value="Gp5/Vgr_OB"/>
</dbReference>
<feature type="compositionally biased region" description="Basic and acidic residues" evidence="1">
    <location>
        <begin position="11"/>
        <end position="40"/>
    </location>
</feature>
<dbReference type="Pfam" id="PF18946">
    <property type="entry name" value="Apex"/>
    <property type="match status" value="1"/>
</dbReference>
<proteinExistence type="predicted"/>
<dbReference type="EMBL" id="SWAU01000068">
    <property type="protein sequence ID" value="TKA96906.1"/>
    <property type="molecule type" value="Genomic_DNA"/>
</dbReference>
<gene>
    <name evidence="3" type="ORF">FAZ78_09040</name>
</gene>
<dbReference type="NCBIfam" id="TIGR01644">
    <property type="entry name" value="phage_P2_V"/>
    <property type="match status" value="1"/>
</dbReference>
<dbReference type="Gene3D" id="2.40.50.230">
    <property type="entry name" value="Gp5 N-terminal domain"/>
    <property type="match status" value="1"/>
</dbReference>
<protein>
    <submittedName>
        <fullName evidence="3">Phage baseplate assembly protein V</fullName>
    </submittedName>
</protein>
<feature type="compositionally biased region" description="Basic residues" evidence="1">
    <location>
        <begin position="57"/>
        <end position="68"/>
    </location>
</feature>